<dbReference type="Proteomes" id="UP000664169">
    <property type="component" value="Unassembled WGS sequence"/>
</dbReference>
<comment type="caution">
    <text evidence="2">The sequence shown here is derived from an EMBL/GenBank/DDBJ whole genome shotgun (WGS) entry which is preliminary data.</text>
</comment>
<dbReference type="InterPro" id="IPR019261">
    <property type="entry name" value="PARG_cat_microbial"/>
</dbReference>
<dbReference type="InterPro" id="IPR043472">
    <property type="entry name" value="Macro_dom-like"/>
</dbReference>
<evidence type="ECO:0000313" key="2">
    <source>
        <dbReference type="EMBL" id="CAF9920395.1"/>
    </source>
</evidence>
<dbReference type="EMBL" id="CAJPDQ010000015">
    <property type="protein sequence ID" value="CAF9920395.1"/>
    <property type="molecule type" value="Genomic_DNA"/>
</dbReference>
<dbReference type="OrthoDB" id="9985428at2759"/>
<dbReference type="PANTHER" id="PTHR35596">
    <property type="entry name" value="DUF2263 DOMAIN-CONTAINING PROTEIN"/>
    <property type="match status" value="1"/>
</dbReference>
<dbReference type="Gene3D" id="3.40.220.10">
    <property type="entry name" value="Leucine Aminopeptidase, subunit E, domain 1"/>
    <property type="match status" value="1"/>
</dbReference>
<evidence type="ECO:0000313" key="3">
    <source>
        <dbReference type="Proteomes" id="UP000664169"/>
    </source>
</evidence>
<reference evidence="2" key="1">
    <citation type="submission" date="2021-03" db="EMBL/GenBank/DDBJ databases">
        <authorList>
            <person name="Tagirdzhanova G."/>
        </authorList>
    </citation>
    <scope>NUCLEOTIDE SEQUENCE</scope>
</reference>
<proteinExistence type="predicted"/>
<dbReference type="PANTHER" id="PTHR35596:SF1">
    <property type="entry name" value="MICROBIAL-TYPE PARG CATALYTIC DOMAIN-CONTAINING PROTEIN"/>
    <property type="match status" value="1"/>
</dbReference>
<dbReference type="Pfam" id="PF10021">
    <property type="entry name" value="PARG_cat_microb"/>
    <property type="match status" value="1"/>
</dbReference>
<evidence type="ECO:0000259" key="1">
    <source>
        <dbReference type="Pfam" id="PF10021"/>
    </source>
</evidence>
<dbReference type="AlphaFoldDB" id="A0A8H3IGX1"/>
<dbReference type="NCBIfam" id="TIGR02452">
    <property type="entry name" value="TIGR02452 family protein"/>
    <property type="match status" value="1"/>
</dbReference>
<organism evidence="2 3">
    <name type="scientific">Gomphillus americanus</name>
    <dbReference type="NCBI Taxonomy" id="1940652"/>
    <lineage>
        <taxon>Eukaryota</taxon>
        <taxon>Fungi</taxon>
        <taxon>Dikarya</taxon>
        <taxon>Ascomycota</taxon>
        <taxon>Pezizomycotina</taxon>
        <taxon>Lecanoromycetes</taxon>
        <taxon>OSLEUM clade</taxon>
        <taxon>Ostropomycetidae</taxon>
        <taxon>Ostropales</taxon>
        <taxon>Graphidaceae</taxon>
        <taxon>Gomphilloideae</taxon>
        <taxon>Gomphillus</taxon>
    </lineage>
</organism>
<dbReference type="SUPFAM" id="SSF52949">
    <property type="entry name" value="Macro domain-like"/>
    <property type="match status" value="1"/>
</dbReference>
<gene>
    <name evidence="2" type="ORF">GOMPHAMPRED_002075</name>
</gene>
<accession>A0A8H3IGX1</accession>
<sequence length="275" mass="30889">MTSTSSFSTDVGRMAICQDTMRRTQSICADMPDVTHDSTFIHLSDLPPFRSLDGYCPNFPQELVEIIPGDSLTVARQLMSDYPAANGRIAVLNMASCEVRGGGWNLHPAKTQECALCYSSSLFETLKPEYYGWPNLGPGSAAGIFSPTVLIFKYGQQNQFRDLPVELRKVVSVISVAAPHFRDPHLAFSETSHYTNLRDKIRLIYKMAVCNKKTFLVLGAMGCGTYNCPPLLVAREMKSILEEEEFRGWFQKVVFAIRGESQNFMPFQEVFRGRK</sequence>
<protein>
    <recommendedName>
        <fullName evidence="1">Microbial-type PARG catalytic domain-containing protein</fullName>
    </recommendedName>
</protein>
<keyword evidence="3" id="KW-1185">Reference proteome</keyword>
<feature type="domain" description="Microbial-type PARG catalytic" evidence="1">
    <location>
        <begin position="62"/>
        <end position="153"/>
    </location>
</feature>
<name>A0A8H3IGX1_9LECA</name>
<dbReference type="InterPro" id="IPR012664">
    <property type="entry name" value="CHP02452"/>
</dbReference>